<keyword evidence="6" id="KW-1185">Reference proteome</keyword>
<dbReference type="InterPro" id="IPR002347">
    <property type="entry name" value="SDR_fam"/>
</dbReference>
<dbReference type="PIRSF" id="PIRSF000126">
    <property type="entry name" value="11-beta-HSD1"/>
    <property type="match status" value="1"/>
</dbReference>
<evidence type="ECO:0000313" key="5">
    <source>
        <dbReference type="EMBL" id="GAA1667182.1"/>
    </source>
</evidence>
<evidence type="ECO:0000256" key="2">
    <source>
        <dbReference type="ARBA" id="ARBA00023002"/>
    </source>
</evidence>
<dbReference type="InterPro" id="IPR036291">
    <property type="entry name" value="NAD(P)-bd_dom_sf"/>
</dbReference>
<accession>A0ABN2G8L6</accession>
<gene>
    <name evidence="5" type="ORF">GCM10009765_15830</name>
</gene>
<dbReference type="PRINTS" id="PR00080">
    <property type="entry name" value="SDRFAMILY"/>
</dbReference>
<name>A0ABN2G8L6_9ACTN</name>
<dbReference type="SMART" id="SM00822">
    <property type="entry name" value="PKS_KR"/>
    <property type="match status" value="1"/>
</dbReference>
<protein>
    <submittedName>
        <fullName evidence="5">SDR family oxidoreductase</fullName>
    </submittedName>
</protein>
<dbReference type="Gene3D" id="3.40.50.720">
    <property type="entry name" value="NAD(P)-binding Rossmann-like Domain"/>
    <property type="match status" value="1"/>
</dbReference>
<evidence type="ECO:0000259" key="4">
    <source>
        <dbReference type="SMART" id="SM00822"/>
    </source>
</evidence>
<dbReference type="PANTHER" id="PTHR44196:SF2">
    <property type="entry name" value="SHORT-CHAIN DEHYDROGENASE-RELATED"/>
    <property type="match status" value="1"/>
</dbReference>
<evidence type="ECO:0000313" key="6">
    <source>
        <dbReference type="Proteomes" id="UP001500618"/>
    </source>
</evidence>
<comment type="caution">
    <text evidence="5">The sequence shown here is derived from an EMBL/GenBank/DDBJ whole genome shotgun (WGS) entry which is preliminary data.</text>
</comment>
<dbReference type="Proteomes" id="UP001500618">
    <property type="component" value="Unassembled WGS sequence"/>
</dbReference>
<evidence type="ECO:0000256" key="1">
    <source>
        <dbReference type="ARBA" id="ARBA00006484"/>
    </source>
</evidence>
<dbReference type="CDD" id="cd05233">
    <property type="entry name" value="SDR_c"/>
    <property type="match status" value="1"/>
</dbReference>
<dbReference type="PRINTS" id="PR00081">
    <property type="entry name" value="GDHRDH"/>
</dbReference>
<sequence>MAPIDYRTQTALITGASSGIGAECARQLAQRGAALVLVARRESKLKDLAGELHSRFGVSVTVIPADLGAPDASTQLAHEVARLGLTVTTLINNAGFGTYGPFADEDPERIAAEVRLNVEAVVTVTRAFLPQLLAAGSGALVNVASTAAYQPVPRMAVYGATKAFVRSFTEALWQETKGSGLRVTTLSPGSTQTEFFDVVGTKEAGVGNFQTSEHVVRTLLSTLDRRNPPPDVILGSSNKLNVFASRFLPRRLLISTTAKIMQPKEA</sequence>
<organism evidence="5 6">
    <name type="scientific">Fodinicola feengrottensis</name>
    <dbReference type="NCBI Taxonomy" id="435914"/>
    <lineage>
        <taxon>Bacteria</taxon>
        <taxon>Bacillati</taxon>
        <taxon>Actinomycetota</taxon>
        <taxon>Actinomycetes</taxon>
        <taxon>Mycobacteriales</taxon>
        <taxon>Fodinicola</taxon>
    </lineage>
</organism>
<dbReference type="RefSeq" id="WP_344308499.1">
    <property type="nucleotide sequence ID" value="NZ_BAAANY010000005.1"/>
</dbReference>
<reference evidence="5 6" key="1">
    <citation type="journal article" date="2019" name="Int. J. Syst. Evol. Microbiol.">
        <title>The Global Catalogue of Microorganisms (GCM) 10K type strain sequencing project: providing services to taxonomists for standard genome sequencing and annotation.</title>
        <authorList>
            <consortium name="The Broad Institute Genomics Platform"/>
            <consortium name="The Broad Institute Genome Sequencing Center for Infectious Disease"/>
            <person name="Wu L."/>
            <person name="Ma J."/>
        </authorList>
    </citation>
    <scope>NUCLEOTIDE SEQUENCE [LARGE SCALE GENOMIC DNA]</scope>
    <source>
        <strain evidence="5 6">JCM 14718</strain>
    </source>
</reference>
<comment type="similarity">
    <text evidence="1 3">Belongs to the short-chain dehydrogenases/reductases (SDR) family.</text>
</comment>
<feature type="domain" description="Ketoreductase" evidence="4">
    <location>
        <begin position="9"/>
        <end position="192"/>
    </location>
</feature>
<keyword evidence="2" id="KW-0560">Oxidoreductase</keyword>
<dbReference type="PANTHER" id="PTHR44196">
    <property type="entry name" value="DEHYDROGENASE/REDUCTASE SDR FAMILY MEMBER 7B"/>
    <property type="match status" value="1"/>
</dbReference>
<proteinExistence type="inferred from homology"/>
<dbReference type="InterPro" id="IPR057326">
    <property type="entry name" value="KR_dom"/>
</dbReference>
<evidence type="ECO:0000256" key="3">
    <source>
        <dbReference type="RuleBase" id="RU000363"/>
    </source>
</evidence>
<dbReference type="EMBL" id="BAAANY010000005">
    <property type="protein sequence ID" value="GAA1667182.1"/>
    <property type="molecule type" value="Genomic_DNA"/>
</dbReference>
<dbReference type="SUPFAM" id="SSF51735">
    <property type="entry name" value="NAD(P)-binding Rossmann-fold domains"/>
    <property type="match status" value="1"/>
</dbReference>
<dbReference type="Pfam" id="PF00106">
    <property type="entry name" value="adh_short"/>
    <property type="match status" value="1"/>
</dbReference>